<evidence type="ECO:0008006" key="3">
    <source>
        <dbReference type="Google" id="ProtNLM"/>
    </source>
</evidence>
<proteinExistence type="predicted"/>
<evidence type="ECO:0000313" key="1">
    <source>
        <dbReference type="EMBL" id="SCG66879.1"/>
    </source>
</evidence>
<reference evidence="2" key="1">
    <citation type="submission" date="2016-06" db="EMBL/GenBank/DDBJ databases">
        <authorList>
            <person name="Varghese N."/>
            <person name="Submissions Spin"/>
        </authorList>
    </citation>
    <scope>NUCLEOTIDE SEQUENCE [LARGE SCALE GENOMIC DNA]</scope>
    <source>
        <strain evidence="2">DSM 45161</strain>
    </source>
</reference>
<dbReference type="OrthoDB" id="161020at2"/>
<organism evidence="1 2">
    <name type="scientific">Micromonospora coxensis</name>
    <dbReference type="NCBI Taxonomy" id="356852"/>
    <lineage>
        <taxon>Bacteria</taxon>
        <taxon>Bacillati</taxon>
        <taxon>Actinomycetota</taxon>
        <taxon>Actinomycetes</taxon>
        <taxon>Micromonosporales</taxon>
        <taxon>Micromonosporaceae</taxon>
        <taxon>Micromonospora</taxon>
    </lineage>
</organism>
<dbReference type="Proteomes" id="UP000198215">
    <property type="component" value="Chromosome I"/>
</dbReference>
<keyword evidence="2" id="KW-1185">Reference proteome</keyword>
<dbReference type="EMBL" id="LT607753">
    <property type="protein sequence ID" value="SCG66879.1"/>
    <property type="molecule type" value="Genomic_DNA"/>
</dbReference>
<accession>A0A1C5J9Q4</accession>
<dbReference type="AlphaFoldDB" id="A0A1C5J9Q4"/>
<gene>
    <name evidence="1" type="ORF">GA0070614_4162</name>
</gene>
<dbReference type="RefSeq" id="WP_088977508.1">
    <property type="nucleotide sequence ID" value="NZ_LT607753.1"/>
</dbReference>
<protein>
    <recommendedName>
        <fullName evidence="3">Phospholipase</fullName>
    </recommendedName>
</protein>
<name>A0A1C5J9Q4_9ACTN</name>
<evidence type="ECO:0000313" key="2">
    <source>
        <dbReference type="Proteomes" id="UP000198215"/>
    </source>
</evidence>
<sequence>MHAHHHDHRYGPTESGTVLLDLGGDTGALIIYCGRDLHGREIEISRADQPAAQRTHVAVRERIVRDGVFHSAVYPDLPAGLYTVWWDEDTPAGAISVTGGAIAEFVWPSSAPPGAD</sequence>